<feature type="coiled-coil region" evidence="1">
    <location>
        <begin position="63"/>
        <end position="94"/>
    </location>
</feature>
<evidence type="ECO:0000313" key="2">
    <source>
        <dbReference type="Proteomes" id="UP000515159"/>
    </source>
</evidence>
<name>A0A6P8PZC0_GEOSA</name>
<evidence type="ECO:0000256" key="1">
    <source>
        <dbReference type="SAM" id="Coils"/>
    </source>
</evidence>
<proteinExistence type="predicted"/>
<reference evidence="3" key="1">
    <citation type="submission" date="2025-08" db="UniProtKB">
        <authorList>
            <consortium name="RefSeq"/>
        </authorList>
    </citation>
    <scope>IDENTIFICATION</scope>
</reference>
<dbReference type="InParanoid" id="A0A6P8PZC0"/>
<sequence>MSTERDMATRIECDIQDLQNTNRTCFDDSQKPLETPEFCAKGGQPYIPYELAKLYITKIVEDMQQMKLRYKKIIEELELINEDQERDMMVLRSHYSSKMDILQSKVKAYQEQIDNKNSYLEGIIKSLQEENRDLMKDKVGLLHQVKELQEKLEKEKLTGEMENQEALMQNTNLVKAHITLEKVIKSMHQKEKDMSELLQYESTCNRGPNPQITVNTLLQTALRKIHLMYCEVPEEQQFVNHLFKKNDAEIADWKKTFNKTIAGNILLDHDRSLVNTKNDLESTEYEKLVLDCIRTGEIPEWILRNSLYSSITESDCDTKNDQRSNPPENDKEIFKEETQSFLAVSDSAMQMGSSMHKQILWKQHSPNSLTINGKNDDGEWNQQSFDPWIFSKPLFY</sequence>
<feature type="coiled-coil region" evidence="1">
    <location>
        <begin position="124"/>
        <end position="174"/>
    </location>
</feature>
<accession>A0A6P8PZC0</accession>
<dbReference type="AlphaFoldDB" id="A0A6P8PZC0"/>
<dbReference type="Proteomes" id="UP000515159">
    <property type="component" value="Chromosome 1"/>
</dbReference>
<gene>
    <name evidence="3" type="primary">LOC117350303</name>
</gene>
<keyword evidence="1" id="KW-0175">Coiled coil</keyword>
<organism evidence="2 3">
    <name type="scientific">Geotrypetes seraphini</name>
    <name type="common">Gaboon caecilian</name>
    <name type="synonym">Caecilia seraphini</name>
    <dbReference type="NCBI Taxonomy" id="260995"/>
    <lineage>
        <taxon>Eukaryota</taxon>
        <taxon>Metazoa</taxon>
        <taxon>Chordata</taxon>
        <taxon>Craniata</taxon>
        <taxon>Vertebrata</taxon>
        <taxon>Euteleostomi</taxon>
        <taxon>Amphibia</taxon>
        <taxon>Gymnophiona</taxon>
        <taxon>Geotrypetes</taxon>
    </lineage>
</organism>
<dbReference type="RefSeq" id="XP_033780436.1">
    <property type="nucleotide sequence ID" value="XM_033924545.1"/>
</dbReference>
<dbReference type="OrthoDB" id="9909853at2759"/>
<dbReference type="GeneID" id="117350303"/>
<keyword evidence="2" id="KW-1185">Reference proteome</keyword>
<dbReference type="KEGG" id="gsh:117350303"/>
<evidence type="ECO:0000313" key="3">
    <source>
        <dbReference type="RefSeq" id="XP_033780436.1"/>
    </source>
</evidence>
<protein>
    <submittedName>
        <fullName evidence="3">Rho-associated protein kinase 2-like</fullName>
    </submittedName>
</protein>